<feature type="non-terminal residue" evidence="2">
    <location>
        <position position="1"/>
    </location>
</feature>
<dbReference type="Pfam" id="PF01079">
    <property type="entry name" value="Hint"/>
    <property type="match status" value="1"/>
</dbReference>
<reference evidence="2" key="1">
    <citation type="submission" date="2021-02" db="EMBL/GenBank/DDBJ databases">
        <authorList>
            <person name="Nowell W R."/>
        </authorList>
    </citation>
    <scope>NUCLEOTIDE SEQUENCE</scope>
</reference>
<keyword evidence="4" id="KW-1185">Reference proteome</keyword>
<dbReference type="PANTHER" id="PTHR46706:SF12">
    <property type="entry name" value="PROTEIN QUA-1-RELATED"/>
    <property type="match status" value="1"/>
</dbReference>
<dbReference type="Gene3D" id="2.170.16.10">
    <property type="entry name" value="Hedgehog/Intein (Hint) domain"/>
    <property type="match status" value="1"/>
</dbReference>
<dbReference type="PROSITE" id="PS50817">
    <property type="entry name" value="INTEIN_N_TER"/>
    <property type="match status" value="1"/>
</dbReference>
<accession>A0A815L4K9</accession>
<dbReference type="InterPro" id="IPR036844">
    <property type="entry name" value="Hint_dom_sf"/>
</dbReference>
<dbReference type="AlphaFoldDB" id="A0A815L4K9"/>
<dbReference type="Proteomes" id="UP000681722">
    <property type="component" value="Unassembled WGS sequence"/>
</dbReference>
<dbReference type="GO" id="GO:0016540">
    <property type="term" value="P:protein autoprocessing"/>
    <property type="evidence" value="ECO:0007669"/>
    <property type="project" value="InterPro"/>
</dbReference>
<protein>
    <recommendedName>
        <fullName evidence="1">Hint domain-containing protein</fullName>
    </recommendedName>
</protein>
<dbReference type="InterPro" id="IPR003587">
    <property type="entry name" value="Hint_dom_N"/>
</dbReference>
<dbReference type="SUPFAM" id="SSF51294">
    <property type="entry name" value="Hedgehog/intein (Hint) domain"/>
    <property type="match status" value="1"/>
</dbReference>
<dbReference type="CDD" id="cd00081">
    <property type="entry name" value="Hint"/>
    <property type="match status" value="1"/>
</dbReference>
<dbReference type="InterPro" id="IPR006141">
    <property type="entry name" value="Intein_N"/>
</dbReference>
<evidence type="ECO:0000313" key="3">
    <source>
        <dbReference type="EMBL" id="CAF4292502.1"/>
    </source>
</evidence>
<dbReference type="InterPro" id="IPR001767">
    <property type="entry name" value="Hedgehog_Hint"/>
</dbReference>
<sequence>MALPSLPVEIIADAYQLLFAECEKHPDLKDFVLYSHNERMITFKPLTWCISDGRTTIVLEVLALAVPALQAAVNSTSALSNKTARQFGGGIAGPAVPPFGVPVGGGVVVGPSSDMLESMFTGGSDNCLSGDGLVQMAPTAEYKRVEQLKSGDIVLAMSRTNKITESEIIMISHSSADEYTLFTRIETENGETISLTPRHLVPIMTKDGAPSFIYAERVTPNDYVYVRDHLNNHELMCVKVVASVYASINNHHLAHIGMAPMRWYYSVVKFLSAKAEPFSPSTN</sequence>
<organism evidence="2 4">
    <name type="scientific">Didymodactylos carnosus</name>
    <dbReference type="NCBI Taxonomy" id="1234261"/>
    <lineage>
        <taxon>Eukaryota</taxon>
        <taxon>Metazoa</taxon>
        <taxon>Spiralia</taxon>
        <taxon>Gnathifera</taxon>
        <taxon>Rotifera</taxon>
        <taxon>Eurotatoria</taxon>
        <taxon>Bdelloidea</taxon>
        <taxon>Philodinida</taxon>
        <taxon>Philodinidae</taxon>
        <taxon>Didymodactylos</taxon>
    </lineage>
</organism>
<dbReference type="InterPro" id="IPR052140">
    <property type="entry name" value="Dev_Signal_Hedgehog-like"/>
</dbReference>
<evidence type="ECO:0000313" key="4">
    <source>
        <dbReference type="Proteomes" id="UP000663829"/>
    </source>
</evidence>
<dbReference type="EMBL" id="CAJOBC010082815">
    <property type="protein sequence ID" value="CAF4292502.1"/>
    <property type="molecule type" value="Genomic_DNA"/>
</dbReference>
<dbReference type="EMBL" id="CAJNOQ010017398">
    <property type="protein sequence ID" value="CAF1398505.1"/>
    <property type="molecule type" value="Genomic_DNA"/>
</dbReference>
<dbReference type="Proteomes" id="UP000663829">
    <property type="component" value="Unassembled WGS sequence"/>
</dbReference>
<dbReference type="SMART" id="SM00306">
    <property type="entry name" value="HintN"/>
    <property type="match status" value="1"/>
</dbReference>
<name>A0A815L4K9_9BILA</name>
<dbReference type="PANTHER" id="PTHR46706">
    <property type="entry name" value="PROTEIN QUA-1-RELATED"/>
    <property type="match status" value="1"/>
</dbReference>
<evidence type="ECO:0000313" key="2">
    <source>
        <dbReference type="EMBL" id="CAF1398505.1"/>
    </source>
</evidence>
<comment type="caution">
    <text evidence="2">The sequence shown here is derived from an EMBL/GenBank/DDBJ whole genome shotgun (WGS) entry which is preliminary data.</text>
</comment>
<gene>
    <name evidence="2" type="ORF">GPM918_LOCUS33148</name>
    <name evidence="3" type="ORF">SRO942_LOCUS33826</name>
</gene>
<dbReference type="OrthoDB" id="5212at2759"/>
<dbReference type="GO" id="GO:0016539">
    <property type="term" value="P:intein-mediated protein splicing"/>
    <property type="evidence" value="ECO:0007669"/>
    <property type="project" value="InterPro"/>
</dbReference>
<evidence type="ECO:0000259" key="1">
    <source>
        <dbReference type="SMART" id="SM00306"/>
    </source>
</evidence>
<feature type="domain" description="Hint" evidence="1">
    <location>
        <begin position="125"/>
        <end position="228"/>
    </location>
</feature>
<proteinExistence type="predicted"/>